<keyword evidence="12" id="KW-0891">Chondrogenesis</keyword>
<dbReference type="FunFam" id="2.10.90.10:FF:000103">
    <property type="entry name" value="Bone morphogenetic protein 16"/>
    <property type="match status" value="1"/>
</dbReference>
<dbReference type="GO" id="GO:0051216">
    <property type="term" value="P:cartilage development"/>
    <property type="evidence" value="ECO:0007669"/>
    <property type="project" value="UniProtKB-KW"/>
</dbReference>
<dbReference type="GO" id="GO:0030154">
    <property type="term" value="P:cell differentiation"/>
    <property type="evidence" value="ECO:0007669"/>
    <property type="project" value="UniProtKB-KW"/>
</dbReference>
<dbReference type="PANTHER" id="PTHR11848:SF143">
    <property type="entry name" value="BONE MORPHOGENETIC PROTEIN 2"/>
    <property type="match status" value="1"/>
</dbReference>
<dbReference type="PROSITE" id="PS00250">
    <property type="entry name" value="TGF_BETA_1"/>
    <property type="match status" value="1"/>
</dbReference>
<gene>
    <name evidence="15" type="ORF">NDU88_004233</name>
</gene>
<evidence type="ECO:0000313" key="15">
    <source>
        <dbReference type="EMBL" id="KAJ1106835.1"/>
    </source>
</evidence>
<evidence type="ECO:0000313" key="16">
    <source>
        <dbReference type="Proteomes" id="UP001066276"/>
    </source>
</evidence>
<dbReference type="AlphaFoldDB" id="A0AAV7N2G5"/>
<dbReference type="GO" id="GO:0051094">
    <property type="term" value="P:positive regulation of developmental process"/>
    <property type="evidence" value="ECO:0007669"/>
    <property type="project" value="UniProtKB-ARBA"/>
</dbReference>
<comment type="similarity">
    <text evidence="2 13">Belongs to the TGF-beta family.</text>
</comment>
<comment type="caution">
    <text evidence="15">The sequence shown here is derived from an EMBL/GenBank/DDBJ whole genome shotgun (WGS) entry which is preliminary data.</text>
</comment>
<comment type="subcellular location">
    <subcellularLocation>
        <location evidence="1">Secreted</location>
    </subcellularLocation>
</comment>
<protein>
    <recommendedName>
        <fullName evidence="14">TGF-beta family profile domain-containing protein</fullName>
    </recommendedName>
</protein>
<evidence type="ECO:0000256" key="4">
    <source>
        <dbReference type="ARBA" id="ARBA00022514"/>
    </source>
</evidence>
<keyword evidence="9 13" id="KW-0339">Growth factor</keyword>
<keyword evidence="8" id="KW-0892">Osteogenesis</keyword>
<dbReference type="Gene3D" id="2.10.90.10">
    <property type="entry name" value="Cystine-knot cytokines"/>
    <property type="match status" value="1"/>
</dbReference>
<keyword evidence="6" id="KW-0165">Cleavage on pair of basic residues</keyword>
<proteinExistence type="inferred from homology"/>
<dbReference type="PROSITE" id="PS51362">
    <property type="entry name" value="TGF_BETA_2"/>
    <property type="match status" value="1"/>
</dbReference>
<evidence type="ECO:0000256" key="1">
    <source>
        <dbReference type="ARBA" id="ARBA00004613"/>
    </source>
</evidence>
<name>A0AAV7N2G5_PLEWA</name>
<reference evidence="15" key="1">
    <citation type="journal article" date="2022" name="bioRxiv">
        <title>Sequencing and chromosome-scale assembly of the giantPleurodeles waltlgenome.</title>
        <authorList>
            <person name="Brown T."/>
            <person name="Elewa A."/>
            <person name="Iarovenko S."/>
            <person name="Subramanian E."/>
            <person name="Araus A.J."/>
            <person name="Petzold A."/>
            <person name="Susuki M."/>
            <person name="Suzuki K.-i.T."/>
            <person name="Hayashi T."/>
            <person name="Toyoda A."/>
            <person name="Oliveira C."/>
            <person name="Osipova E."/>
            <person name="Leigh N.D."/>
            <person name="Simon A."/>
            <person name="Yun M.H."/>
        </authorList>
    </citation>
    <scope>NUCLEOTIDE SEQUENCE</scope>
    <source>
        <strain evidence="15">20211129_DDA</strain>
        <tissue evidence="15">Liver</tissue>
    </source>
</reference>
<dbReference type="EMBL" id="JANPWB010000013">
    <property type="protein sequence ID" value="KAJ1106835.1"/>
    <property type="molecule type" value="Genomic_DNA"/>
</dbReference>
<keyword evidence="5" id="KW-0964">Secreted</keyword>
<dbReference type="SMART" id="SM00204">
    <property type="entry name" value="TGFB"/>
    <property type="match status" value="1"/>
</dbReference>
<evidence type="ECO:0000256" key="11">
    <source>
        <dbReference type="ARBA" id="ARBA00023180"/>
    </source>
</evidence>
<evidence type="ECO:0000256" key="10">
    <source>
        <dbReference type="ARBA" id="ARBA00023157"/>
    </source>
</evidence>
<dbReference type="Pfam" id="PF00019">
    <property type="entry name" value="TGF_beta"/>
    <property type="match status" value="1"/>
</dbReference>
<dbReference type="PANTHER" id="PTHR11848">
    <property type="entry name" value="TGF-BETA FAMILY"/>
    <property type="match status" value="1"/>
</dbReference>
<evidence type="ECO:0000256" key="3">
    <source>
        <dbReference type="ARBA" id="ARBA00022473"/>
    </source>
</evidence>
<dbReference type="GO" id="GO:0005615">
    <property type="term" value="C:extracellular space"/>
    <property type="evidence" value="ECO:0007669"/>
    <property type="project" value="UniProtKB-KW"/>
</dbReference>
<evidence type="ECO:0000259" key="14">
    <source>
        <dbReference type="PROSITE" id="PS51362"/>
    </source>
</evidence>
<dbReference type="InterPro" id="IPR017948">
    <property type="entry name" value="TGFb_CS"/>
</dbReference>
<evidence type="ECO:0000256" key="6">
    <source>
        <dbReference type="ARBA" id="ARBA00022685"/>
    </source>
</evidence>
<dbReference type="Gene3D" id="2.60.120.970">
    <property type="match status" value="1"/>
</dbReference>
<evidence type="ECO:0000256" key="9">
    <source>
        <dbReference type="ARBA" id="ARBA00023030"/>
    </source>
</evidence>
<accession>A0AAV7N2G5</accession>
<dbReference type="SUPFAM" id="SSF57501">
    <property type="entry name" value="Cystine-knot cytokines"/>
    <property type="match status" value="1"/>
</dbReference>
<sequence length="497" mass="56328">MKPTQWETISLHKPARGHVKKALSLPAILTNKHDKVPGCRELEGGTAPADITSWTQDGNLRRWRTAWGHSAPLGPGAAFTMFGGDISVLIILLIPPIFLSLKVSVNHREAASGQNDNTVLPHATSLSPTVLQSVQTILLRRLGLSGPPERKPGFVVHPYLLDLYSLHSGERRVLLDSKSRLPLKYAEKSNTVRAFHNLENFTSNGEQKEENYLCFLFNISSIPQDEELKGLELLFYSRKLEIQNHSSLHRINLYHVTGPCSSKSKGMLLESRLLFLDQATWVSFDVTPMLKWKLHSGNGFQFKVEVLMPNGCRTLHHQIAHLRVRRSAGEDETQWALERPLLVTHSHDGRSEPFTNRIKRSWSHIGRSRWDLYKRNGMLLNSRSKRIGKKRMSNAKCKRRPLFVDFKDVGWNQWIVAPKGYHAFFCHGECHFPLADHLNSSSHAMVQMLMNNVNSSVPRPCCVPTTLGSITLLYLDQDEKLVLKNYQDMVVEGCGCQ</sequence>
<organism evidence="15 16">
    <name type="scientific">Pleurodeles waltl</name>
    <name type="common">Iberian ribbed newt</name>
    <dbReference type="NCBI Taxonomy" id="8319"/>
    <lineage>
        <taxon>Eukaryota</taxon>
        <taxon>Metazoa</taxon>
        <taxon>Chordata</taxon>
        <taxon>Craniata</taxon>
        <taxon>Vertebrata</taxon>
        <taxon>Euteleostomi</taxon>
        <taxon>Amphibia</taxon>
        <taxon>Batrachia</taxon>
        <taxon>Caudata</taxon>
        <taxon>Salamandroidea</taxon>
        <taxon>Salamandridae</taxon>
        <taxon>Pleurodelinae</taxon>
        <taxon>Pleurodeles</taxon>
    </lineage>
</organism>
<keyword evidence="4" id="KW-0202">Cytokine</keyword>
<dbReference type="Pfam" id="PF00688">
    <property type="entry name" value="TGFb_propeptide"/>
    <property type="match status" value="1"/>
</dbReference>
<evidence type="ECO:0000256" key="5">
    <source>
        <dbReference type="ARBA" id="ARBA00022525"/>
    </source>
</evidence>
<dbReference type="GO" id="GO:0005125">
    <property type="term" value="F:cytokine activity"/>
    <property type="evidence" value="ECO:0007669"/>
    <property type="project" value="UniProtKB-KW"/>
</dbReference>
<dbReference type="InterPro" id="IPR001839">
    <property type="entry name" value="TGF-b_C"/>
</dbReference>
<dbReference type="GO" id="GO:0051240">
    <property type="term" value="P:positive regulation of multicellular organismal process"/>
    <property type="evidence" value="ECO:0007669"/>
    <property type="project" value="UniProtKB-ARBA"/>
</dbReference>
<evidence type="ECO:0000256" key="2">
    <source>
        <dbReference type="ARBA" id="ARBA00006656"/>
    </source>
</evidence>
<evidence type="ECO:0000256" key="13">
    <source>
        <dbReference type="RuleBase" id="RU000354"/>
    </source>
</evidence>
<keyword evidence="16" id="KW-1185">Reference proteome</keyword>
<keyword evidence="10" id="KW-1015">Disulfide bond</keyword>
<keyword evidence="7" id="KW-0221">Differentiation</keyword>
<evidence type="ECO:0000256" key="12">
    <source>
        <dbReference type="ARBA" id="ARBA00023188"/>
    </source>
</evidence>
<keyword evidence="11" id="KW-0325">Glycoprotein</keyword>
<dbReference type="InterPro" id="IPR015615">
    <property type="entry name" value="TGF-beta-rel"/>
</dbReference>
<dbReference type="InterPro" id="IPR029034">
    <property type="entry name" value="Cystine-knot_cytokine"/>
</dbReference>
<dbReference type="Proteomes" id="UP001066276">
    <property type="component" value="Chromosome 9"/>
</dbReference>
<evidence type="ECO:0000256" key="8">
    <source>
        <dbReference type="ARBA" id="ARBA00022855"/>
    </source>
</evidence>
<feature type="domain" description="TGF-beta family profile" evidence="14">
    <location>
        <begin position="383"/>
        <end position="497"/>
    </location>
</feature>
<keyword evidence="3" id="KW-0217">Developmental protein</keyword>
<dbReference type="GO" id="GO:0001503">
    <property type="term" value="P:ossification"/>
    <property type="evidence" value="ECO:0007669"/>
    <property type="project" value="UniProtKB-KW"/>
</dbReference>
<evidence type="ECO:0000256" key="7">
    <source>
        <dbReference type="ARBA" id="ARBA00022782"/>
    </source>
</evidence>
<dbReference type="GO" id="GO:0008083">
    <property type="term" value="F:growth factor activity"/>
    <property type="evidence" value="ECO:0007669"/>
    <property type="project" value="UniProtKB-KW"/>
</dbReference>
<dbReference type="InterPro" id="IPR001111">
    <property type="entry name" value="TGF-b_propeptide"/>
</dbReference>